<evidence type="ECO:0000256" key="40">
    <source>
        <dbReference type="ARBA" id="ARBA00048365"/>
    </source>
</evidence>
<evidence type="ECO:0000259" key="45">
    <source>
        <dbReference type="SMART" id="SM00460"/>
    </source>
</evidence>
<dbReference type="Ensembl" id="ENSNFUT00015032293.1">
    <property type="protein sequence ID" value="ENSNFUP00015030903.1"/>
    <property type="gene ID" value="ENSNFUG00015014946.1"/>
</dbReference>
<keyword evidence="13" id="KW-0645">Protease</keyword>
<evidence type="ECO:0000256" key="33">
    <source>
        <dbReference type="ARBA" id="ARBA00042239"/>
    </source>
</evidence>
<feature type="region of interest" description="Disordered" evidence="43">
    <location>
        <begin position="564"/>
        <end position="599"/>
    </location>
</feature>
<comment type="catalytic activity">
    <reaction evidence="40">
        <text>L-glutaminyl-[protein] + dopamine = 5-dopaminyl-L-glutamyl-[protein] + NH4(+)</text>
        <dbReference type="Rhea" id="RHEA:66556"/>
        <dbReference type="Rhea" id="RHEA-COMP:10207"/>
        <dbReference type="Rhea" id="RHEA-COMP:17053"/>
        <dbReference type="ChEBI" id="CHEBI:28938"/>
        <dbReference type="ChEBI" id="CHEBI:30011"/>
        <dbReference type="ChEBI" id="CHEBI:59905"/>
        <dbReference type="ChEBI" id="CHEBI:167175"/>
    </reaction>
    <physiologicalReaction direction="left-to-right" evidence="40">
        <dbReference type="Rhea" id="RHEA:66557"/>
    </physiologicalReaction>
</comment>
<evidence type="ECO:0000256" key="12">
    <source>
        <dbReference type="ARBA" id="ARBA00022530"/>
    </source>
</evidence>
<keyword evidence="12" id="KW-0272">Extracellular matrix</keyword>
<dbReference type="AlphaFoldDB" id="A0A8C6MD10"/>
<dbReference type="GO" id="GO:0008233">
    <property type="term" value="F:peptidase activity"/>
    <property type="evidence" value="ECO:0007669"/>
    <property type="project" value="UniProtKB-KW"/>
</dbReference>
<evidence type="ECO:0000256" key="26">
    <source>
        <dbReference type="ARBA" id="ARBA00036876"/>
    </source>
</evidence>
<dbReference type="EC" id="3.5.1.44" evidence="27"/>
<dbReference type="FunFam" id="3.90.260.10:FF:000001">
    <property type="entry name" value="Protein-glutamine gamma-glutamyltransferase 2"/>
    <property type="match status" value="1"/>
</dbReference>
<evidence type="ECO:0000256" key="3">
    <source>
        <dbReference type="ARBA" id="ARBA00004236"/>
    </source>
</evidence>
<comment type="similarity">
    <text evidence="7">Belongs to the transglutaminase superfamily. Transglutaminase family.</text>
</comment>
<evidence type="ECO:0000256" key="32">
    <source>
        <dbReference type="ARBA" id="ARBA00042105"/>
    </source>
</evidence>
<evidence type="ECO:0000256" key="21">
    <source>
        <dbReference type="ARBA" id="ARBA00023136"/>
    </source>
</evidence>
<comment type="catalytic activity">
    <reaction evidence="37">
        <text>L-glutaminyl-[protein] + H2O = L-glutamyl-[protein] + NH4(+)</text>
        <dbReference type="Rhea" id="RHEA:16441"/>
        <dbReference type="Rhea" id="RHEA-COMP:10207"/>
        <dbReference type="Rhea" id="RHEA-COMP:10208"/>
        <dbReference type="ChEBI" id="CHEBI:15377"/>
        <dbReference type="ChEBI" id="CHEBI:28938"/>
        <dbReference type="ChEBI" id="CHEBI:29973"/>
        <dbReference type="ChEBI" id="CHEBI:30011"/>
        <dbReference type="EC" id="3.5.1.44"/>
    </reaction>
    <physiologicalReaction direction="left-to-right" evidence="37">
        <dbReference type="Rhea" id="RHEA:16442"/>
    </physiologicalReaction>
</comment>
<comment type="catalytic activity">
    <reaction evidence="39">
        <text>L-glutaminyl-[protein] + (R)-noradrenaline = 5-(R)-noradrenalinyl-L-glutamyl-[protein] + NH4(+)</text>
        <dbReference type="Rhea" id="RHEA:66560"/>
        <dbReference type="Rhea" id="RHEA-COMP:10207"/>
        <dbReference type="Rhea" id="RHEA-COMP:17054"/>
        <dbReference type="ChEBI" id="CHEBI:28938"/>
        <dbReference type="ChEBI" id="CHEBI:30011"/>
        <dbReference type="ChEBI" id="CHEBI:72587"/>
        <dbReference type="ChEBI" id="CHEBI:167178"/>
    </reaction>
    <physiologicalReaction direction="left-to-right" evidence="39">
        <dbReference type="Rhea" id="RHEA:66561"/>
    </physiologicalReaction>
</comment>
<evidence type="ECO:0000256" key="19">
    <source>
        <dbReference type="ARBA" id="ARBA00023128"/>
    </source>
</evidence>
<organism evidence="46 47">
    <name type="scientific">Nothobranchius furzeri</name>
    <name type="common">Turquoise killifish</name>
    <dbReference type="NCBI Taxonomy" id="105023"/>
    <lineage>
        <taxon>Eukaryota</taxon>
        <taxon>Metazoa</taxon>
        <taxon>Chordata</taxon>
        <taxon>Craniata</taxon>
        <taxon>Vertebrata</taxon>
        <taxon>Euteleostomi</taxon>
        <taxon>Actinopterygii</taxon>
        <taxon>Neopterygii</taxon>
        <taxon>Teleostei</taxon>
        <taxon>Neoteleostei</taxon>
        <taxon>Acanthomorphata</taxon>
        <taxon>Ovalentaria</taxon>
        <taxon>Atherinomorphae</taxon>
        <taxon>Cyprinodontiformes</taxon>
        <taxon>Nothobranchiidae</taxon>
        <taxon>Nothobranchius</taxon>
    </lineage>
</organism>
<feature type="binding site" evidence="42">
    <location>
        <position position="545"/>
    </location>
    <ligand>
        <name>Ca(2+)</name>
        <dbReference type="ChEBI" id="CHEBI:29108"/>
    </ligand>
</feature>
<evidence type="ECO:0000256" key="14">
    <source>
        <dbReference type="ARBA" id="ARBA00022679"/>
    </source>
</evidence>
<dbReference type="GO" id="GO:0005634">
    <property type="term" value="C:nucleus"/>
    <property type="evidence" value="ECO:0007669"/>
    <property type="project" value="UniProtKB-SubCell"/>
</dbReference>
<evidence type="ECO:0000256" key="1">
    <source>
        <dbReference type="ARBA" id="ARBA00004123"/>
    </source>
</evidence>
<comment type="catalytic activity">
    <reaction evidence="38">
        <text>L-glutaminyl-[protein] + histamine = 5-histaminyl-L-glutamyl-[protein] + NH4(+)</text>
        <dbReference type="Rhea" id="RHEA:66564"/>
        <dbReference type="Rhea" id="RHEA-COMP:10207"/>
        <dbReference type="Rhea" id="RHEA-COMP:17056"/>
        <dbReference type="ChEBI" id="CHEBI:28938"/>
        <dbReference type="ChEBI" id="CHEBI:30011"/>
        <dbReference type="ChEBI" id="CHEBI:58432"/>
        <dbReference type="ChEBI" id="CHEBI:167179"/>
    </reaction>
    <physiologicalReaction direction="left-to-right" evidence="38">
        <dbReference type="Rhea" id="RHEA:66565"/>
    </physiologicalReaction>
</comment>
<feature type="binding site" evidence="42">
    <location>
        <position position="498"/>
    </location>
    <ligand>
        <name>Ca(2+)</name>
        <dbReference type="ChEBI" id="CHEBI:29108"/>
    </ligand>
</feature>
<feature type="active site" evidence="41">
    <location>
        <position position="431"/>
    </location>
</feature>
<evidence type="ECO:0000256" key="9">
    <source>
        <dbReference type="ARBA" id="ARBA00022475"/>
    </source>
</evidence>
<keyword evidence="9" id="KW-1003">Cell membrane</keyword>
<dbReference type="Proteomes" id="UP000694548">
    <property type="component" value="Chromosome sgr10"/>
</dbReference>
<dbReference type="InterPro" id="IPR038765">
    <property type="entry name" value="Papain-like_cys_pep_sf"/>
</dbReference>
<comment type="catalytic activity">
    <reaction evidence="26">
        <text>L-glutaminyl-[protein] + L-lysyl-[protein] = [protein]-L-lysyl-N(6)-5-L-glutamyl-[protein] + NH4(+)</text>
        <dbReference type="Rhea" id="RHEA:54816"/>
        <dbReference type="Rhea" id="RHEA-COMP:9752"/>
        <dbReference type="Rhea" id="RHEA-COMP:10207"/>
        <dbReference type="Rhea" id="RHEA-COMP:14005"/>
        <dbReference type="ChEBI" id="CHEBI:28938"/>
        <dbReference type="ChEBI" id="CHEBI:29969"/>
        <dbReference type="ChEBI" id="CHEBI:30011"/>
        <dbReference type="ChEBI" id="CHEBI:138370"/>
        <dbReference type="EC" id="2.3.2.13"/>
    </reaction>
    <physiologicalReaction direction="left-to-right" evidence="26">
        <dbReference type="Rhea" id="RHEA:54817"/>
    </physiologicalReaction>
</comment>
<evidence type="ECO:0000256" key="36">
    <source>
        <dbReference type="ARBA" id="ARBA00043138"/>
    </source>
</evidence>
<feature type="active site" evidence="41">
    <location>
        <position position="456"/>
    </location>
</feature>
<evidence type="ECO:0000256" key="27">
    <source>
        <dbReference type="ARBA" id="ARBA00039019"/>
    </source>
</evidence>
<evidence type="ECO:0000256" key="37">
    <source>
        <dbReference type="ARBA" id="ARBA00047868"/>
    </source>
</evidence>
<evidence type="ECO:0000256" key="22">
    <source>
        <dbReference type="ARBA" id="ARBA00023242"/>
    </source>
</evidence>
<sequence>MTIWLEEFTQRLCGNIMVYLFPVLFGYCSWELACGGSNMHSFKDLNAFGSDRAGALKSTCSETPVSVLQRACKTSLNCFCIIRDNSAKTMGLVSTSNSVFKGVDLHSRTNNTEHHTSEISVDQLIVRRGQPFILTLKLAQPFNPDLDQLTMTAETGNYPSETRGTMSRFGVPNKIPASASSKAVWKAELKKGSSPETGSLTLTIKPPADAPIGEYKLSAKHKEEKQVLANLSVLFNPWCSDDWVFQPDDEQRQEYVMNEHGVIYRGVDNYISQMHWDFAQFEEDMVKICVKILDMNLKHKRDPAEDVSARCNPIYVSRVVTSMINNANFGGILQGSWGSDFRGGVPPSHWSGSYAILKQWYSSFYSSVKYGQCWVFAGVMCSVMRLLGIPCRVVTNYQSAHDTNRNLTVDTYFADYGVRAKESKDSVWNFHVWVEGWMRRPDLAKNNKYDGWQVLDPTPQEKSDGMFCCGPAPVTAILNGDTHLKYDVSFVFAEVNADCVCWLVKKDGTMDKISTDNITVGQNISTKSISSNKRMNITDSYKQREGTEQERSVFRYALDRLKSEATGEGDTGGSGEKVLSGTSEMNTTDPVRTAETNKPSQLIIQFKEDSRPVNGGDVNLKLILSSESTVTRLLSVNISIQAMRYTGQPAGNIQTEVTEQKLLPGQDLSIPILVPFLTYHKYMIVSQSLNVSVIITDLQNKENIYLAETRIKLMDPPISITVLGEAVVGRELTAEVMFMNPVKETLRNCTLTLSGSGLFTGEIITNLPDLQPSNRIRVQFPMFPYRSGERSLMVDFDCSSFRDIKASCTVYVK</sequence>
<evidence type="ECO:0000256" key="18">
    <source>
        <dbReference type="ARBA" id="ARBA00022837"/>
    </source>
</evidence>
<dbReference type="EC" id="2.3.2.13" evidence="24"/>
<dbReference type="GeneTree" id="ENSGT01050000244866"/>
<evidence type="ECO:0000256" key="39">
    <source>
        <dbReference type="ARBA" id="ARBA00048230"/>
    </source>
</evidence>
<keyword evidence="22" id="KW-0539">Nucleus</keyword>
<reference evidence="46" key="2">
    <citation type="submission" date="2025-08" db="UniProtKB">
        <authorList>
            <consortium name="Ensembl"/>
        </authorList>
    </citation>
    <scope>IDENTIFICATION</scope>
</reference>
<evidence type="ECO:0000256" key="42">
    <source>
        <dbReference type="PIRSR" id="PIRSR000459-2"/>
    </source>
</evidence>
<dbReference type="GO" id="GO:0046872">
    <property type="term" value="F:metal ion binding"/>
    <property type="evidence" value="ECO:0007669"/>
    <property type="project" value="UniProtKB-KW"/>
</dbReference>
<evidence type="ECO:0000256" key="13">
    <source>
        <dbReference type="ARBA" id="ARBA00022670"/>
    </source>
</evidence>
<keyword evidence="44" id="KW-1133">Transmembrane helix</keyword>
<dbReference type="GO" id="GO:0005525">
    <property type="term" value="F:GTP binding"/>
    <property type="evidence" value="ECO:0007669"/>
    <property type="project" value="UniProtKB-KW"/>
</dbReference>
<keyword evidence="8" id="KW-0158">Chromosome</keyword>
<dbReference type="FunFam" id="2.60.40.10:FF:000090">
    <property type="entry name" value="Protein-glutamine gamma-glutamyltransferase 2"/>
    <property type="match status" value="1"/>
</dbReference>
<dbReference type="InterPro" id="IPR050779">
    <property type="entry name" value="Transglutaminase"/>
</dbReference>
<keyword evidence="11" id="KW-0964">Secreted</keyword>
<dbReference type="Pfam" id="PF01841">
    <property type="entry name" value="Transglut_core"/>
    <property type="match status" value="1"/>
</dbReference>
<evidence type="ECO:0000256" key="25">
    <source>
        <dbReference type="ARBA" id="ARBA00036377"/>
    </source>
</evidence>
<reference evidence="46" key="1">
    <citation type="submission" date="2014-08" db="EMBL/GenBank/DDBJ databases">
        <authorList>
            <person name="Senf B."/>
            <person name="Petzold A."/>
            <person name="Downie B.R."/>
            <person name="Koch P."/>
            <person name="Platzer M."/>
        </authorList>
    </citation>
    <scope>NUCLEOTIDE SEQUENCE [LARGE SCALE GENOMIC DNA]</scope>
    <source>
        <strain evidence="46">GRZ</strain>
    </source>
</reference>
<dbReference type="InterPro" id="IPR036238">
    <property type="entry name" value="Transglutaminase_C_sf"/>
</dbReference>
<keyword evidence="44" id="KW-0812">Transmembrane</keyword>
<evidence type="ECO:0000256" key="7">
    <source>
        <dbReference type="ARBA" id="ARBA00005968"/>
    </source>
</evidence>
<dbReference type="InterPro" id="IPR008958">
    <property type="entry name" value="Transglutaminase_C"/>
</dbReference>
<dbReference type="SMART" id="SM00460">
    <property type="entry name" value="TGc"/>
    <property type="match status" value="1"/>
</dbReference>
<feature type="transmembrane region" description="Helical" evidence="44">
    <location>
        <begin position="12"/>
        <end position="33"/>
    </location>
</feature>
<evidence type="ECO:0000256" key="41">
    <source>
        <dbReference type="PIRSR" id="PIRSR000459-1"/>
    </source>
</evidence>
<keyword evidence="16" id="KW-0547">Nucleotide-binding</keyword>
<evidence type="ECO:0000256" key="24">
    <source>
        <dbReference type="ARBA" id="ARBA00024222"/>
    </source>
</evidence>
<keyword evidence="21 44" id="KW-0472">Membrane</keyword>
<keyword evidence="18 42" id="KW-0106">Calcium</keyword>
<comment type="catalytic activity">
    <reaction evidence="25">
        <text>L-glutaminyl-[protein] + serotonin = 5-serotonyl-L-glutamyl-[protein] + NH4(+)</text>
        <dbReference type="Rhea" id="RHEA:66552"/>
        <dbReference type="Rhea" id="RHEA-COMP:10207"/>
        <dbReference type="Rhea" id="RHEA-COMP:17052"/>
        <dbReference type="ChEBI" id="CHEBI:28938"/>
        <dbReference type="ChEBI" id="CHEBI:30011"/>
        <dbReference type="ChEBI" id="CHEBI:167174"/>
        <dbReference type="ChEBI" id="CHEBI:350546"/>
    </reaction>
    <physiologicalReaction direction="left-to-right" evidence="25">
        <dbReference type="Rhea" id="RHEA:66553"/>
    </physiologicalReaction>
</comment>
<dbReference type="GO" id="GO:0005694">
    <property type="term" value="C:chromosome"/>
    <property type="evidence" value="ECO:0007669"/>
    <property type="project" value="UniProtKB-SubCell"/>
</dbReference>
<evidence type="ECO:0000256" key="10">
    <source>
        <dbReference type="ARBA" id="ARBA00022490"/>
    </source>
</evidence>
<evidence type="ECO:0000256" key="30">
    <source>
        <dbReference type="ARBA" id="ARBA00041677"/>
    </source>
</evidence>
<dbReference type="Pfam" id="PF00868">
    <property type="entry name" value="Transglut_N"/>
    <property type="match status" value="1"/>
</dbReference>
<dbReference type="InterPro" id="IPR001102">
    <property type="entry name" value="Transglutaminase_N"/>
</dbReference>
<evidence type="ECO:0000256" key="5">
    <source>
        <dbReference type="ARBA" id="ARBA00004498"/>
    </source>
</evidence>
<feature type="domain" description="Transglutaminase-like" evidence="45">
    <location>
        <begin position="365"/>
        <end position="459"/>
    </location>
</feature>
<dbReference type="SUPFAM" id="SSF49309">
    <property type="entry name" value="Transglutaminase, two C-terminal domains"/>
    <property type="match status" value="2"/>
</dbReference>
<dbReference type="GO" id="GO:0005829">
    <property type="term" value="C:cytosol"/>
    <property type="evidence" value="ECO:0007669"/>
    <property type="project" value="UniProtKB-SubCell"/>
</dbReference>
<evidence type="ECO:0000256" key="28">
    <source>
        <dbReference type="ARBA" id="ARBA00040561"/>
    </source>
</evidence>
<evidence type="ECO:0000256" key="2">
    <source>
        <dbReference type="ARBA" id="ARBA00004173"/>
    </source>
</evidence>
<evidence type="ECO:0000256" key="43">
    <source>
        <dbReference type="SAM" id="MobiDB-lite"/>
    </source>
</evidence>
<evidence type="ECO:0000256" key="4">
    <source>
        <dbReference type="ARBA" id="ARBA00004286"/>
    </source>
</evidence>
<dbReference type="Gene3D" id="3.90.260.10">
    <property type="entry name" value="Transglutaminase-like"/>
    <property type="match status" value="1"/>
</dbReference>
<evidence type="ECO:0000256" key="34">
    <source>
        <dbReference type="ARBA" id="ARBA00042912"/>
    </source>
</evidence>
<evidence type="ECO:0000256" key="38">
    <source>
        <dbReference type="ARBA" id="ARBA00047876"/>
    </source>
</evidence>
<keyword evidence="14" id="KW-0808">Transferase</keyword>
<keyword evidence="10" id="KW-0963">Cytoplasm</keyword>
<evidence type="ECO:0000256" key="44">
    <source>
        <dbReference type="SAM" id="Phobius"/>
    </source>
</evidence>
<dbReference type="GO" id="GO:0007399">
    <property type="term" value="P:nervous system development"/>
    <property type="evidence" value="ECO:0007669"/>
    <property type="project" value="UniProtKB-ARBA"/>
</dbReference>
<dbReference type="SUPFAM" id="SSF54001">
    <property type="entry name" value="Cysteine proteinases"/>
    <property type="match status" value="1"/>
</dbReference>
<proteinExistence type="inferred from homology"/>
<comment type="cofactor">
    <cofactor evidence="42">
        <name>Ca(2+)</name>
        <dbReference type="ChEBI" id="CHEBI:29108"/>
    </cofactor>
    <text evidence="42">Binds 1 Ca(2+) ion per subunit.</text>
</comment>
<dbReference type="InterPro" id="IPR014756">
    <property type="entry name" value="Ig_E-set"/>
</dbReference>
<feature type="active site" evidence="41">
    <location>
        <position position="373"/>
    </location>
</feature>
<keyword evidence="23" id="KW-0012">Acyltransferase</keyword>
<dbReference type="GO" id="GO:0005739">
    <property type="term" value="C:mitochondrion"/>
    <property type="evidence" value="ECO:0007669"/>
    <property type="project" value="UniProtKB-SubCell"/>
</dbReference>
<evidence type="ECO:0000256" key="20">
    <source>
        <dbReference type="ARBA" id="ARBA00023134"/>
    </source>
</evidence>
<dbReference type="PANTHER" id="PTHR11590">
    <property type="entry name" value="PROTEIN-GLUTAMINE GAMMA-GLUTAMYLTRANSFERASE"/>
    <property type="match status" value="1"/>
</dbReference>
<evidence type="ECO:0000256" key="8">
    <source>
        <dbReference type="ARBA" id="ARBA00022454"/>
    </source>
</evidence>
<dbReference type="InterPro" id="IPR013783">
    <property type="entry name" value="Ig-like_fold"/>
</dbReference>
<evidence type="ECO:0000256" key="16">
    <source>
        <dbReference type="ARBA" id="ARBA00022741"/>
    </source>
</evidence>
<gene>
    <name evidence="46" type="primary">ccndbp1</name>
</gene>
<evidence type="ECO:0000256" key="31">
    <source>
        <dbReference type="ARBA" id="ARBA00042099"/>
    </source>
</evidence>
<dbReference type="GO" id="GO:0005886">
    <property type="term" value="C:plasma membrane"/>
    <property type="evidence" value="ECO:0007669"/>
    <property type="project" value="UniProtKB-SubCell"/>
</dbReference>
<feature type="binding site" evidence="42">
    <location>
        <position position="550"/>
    </location>
    <ligand>
        <name>Ca(2+)</name>
        <dbReference type="ChEBI" id="CHEBI:29108"/>
    </ligand>
</feature>
<dbReference type="InterPro" id="IPR023608">
    <property type="entry name" value="Transglutaminase_animal"/>
</dbReference>
<keyword evidence="17" id="KW-0378">Hydrolase</keyword>
<dbReference type="PIRSF" id="PIRSF000459">
    <property type="entry name" value="TGM_EBP42"/>
    <property type="match status" value="1"/>
</dbReference>
<evidence type="ECO:0000256" key="6">
    <source>
        <dbReference type="ARBA" id="ARBA00004514"/>
    </source>
</evidence>
<evidence type="ECO:0000256" key="15">
    <source>
        <dbReference type="ARBA" id="ARBA00022723"/>
    </source>
</evidence>
<keyword evidence="20" id="KW-0342">GTP-binding</keyword>
<evidence type="ECO:0000256" key="17">
    <source>
        <dbReference type="ARBA" id="ARBA00022801"/>
    </source>
</evidence>
<reference evidence="46" key="3">
    <citation type="submission" date="2025-09" db="UniProtKB">
        <authorList>
            <consortium name="Ensembl"/>
        </authorList>
    </citation>
    <scope>IDENTIFICATION</scope>
</reference>
<comment type="subcellular location">
    <subcellularLocation>
        <location evidence="3">Cell membrane</location>
    </subcellularLocation>
    <subcellularLocation>
        <location evidence="4">Chromosome</location>
    </subcellularLocation>
    <subcellularLocation>
        <location evidence="6">Cytoplasm</location>
        <location evidence="6">Cytosol</location>
    </subcellularLocation>
    <subcellularLocation>
        <location evidence="2">Mitochondrion</location>
    </subcellularLocation>
    <subcellularLocation>
        <location evidence="1">Nucleus</location>
    </subcellularLocation>
    <subcellularLocation>
        <location evidence="5">Secreted</location>
        <location evidence="5">Extracellular space</location>
        <location evidence="5">Extracellular matrix</location>
    </subcellularLocation>
</comment>
<dbReference type="Pfam" id="PF00927">
    <property type="entry name" value="Transglut_C"/>
    <property type="match status" value="1"/>
</dbReference>
<accession>A0A8C6MD10</accession>
<feature type="compositionally biased region" description="Polar residues" evidence="43">
    <location>
        <begin position="580"/>
        <end position="599"/>
    </location>
</feature>
<dbReference type="InterPro" id="IPR002931">
    <property type="entry name" value="Transglutaminase-like"/>
</dbReference>
<evidence type="ECO:0000256" key="29">
    <source>
        <dbReference type="ARBA" id="ARBA00041650"/>
    </source>
</evidence>
<name>A0A8C6MD10_NOTFU</name>
<keyword evidence="19" id="KW-0496">Mitochondrion</keyword>
<evidence type="ECO:0000256" key="35">
    <source>
        <dbReference type="ARBA" id="ARBA00043104"/>
    </source>
</evidence>
<keyword evidence="47" id="KW-1185">Reference proteome</keyword>
<protein>
    <recommendedName>
        <fullName evidence="28">Protein-glutamine gamma-glutamyltransferase 2</fullName>
        <ecNumber evidence="24">2.3.2.13</ecNumber>
        <ecNumber evidence="27">3.5.1.44</ecNumber>
    </recommendedName>
    <alternativeName>
        <fullName evidence="31">Isopeptidase TGM2</fullName>
    </alternativeName>
    <alternativeName>
        <fullName evidence="33">Protein-glutamine deamidase TGM2</fullName>
    </alternativeName>
    <alternativeName>
        <fullName evidence="32">Protein-glutamine dopaminyltransferase TGM2</fullName>
    </alternativeName>
    <alternativeName>
        <fullName evidence="35">Protein-glutamine histaminyltransferase TGM2</fullName>
    </alternativeName>
    <alternativeName>
        <fullName evidence="36">Protein-glutamine noradrenalinyltransferase TGM2</fullName>
    </alternativeName>
    <alternativeName>
        <fullName evidence="34">Protein-glutamine serotonyltransferase TGM2</fullName>
    </alternativeName>
    <alternativeName>
        <fullName evidence="30">Tissue transglutaminase</fullName>
    </alternativeName>
    <alternativeName>
        <fullName evidence="29">Transglutaminase-2</fullName>
    </alternativeName>
</protein>
<evidence type="ECO:0000313" key="47">
    <source>
        <dbReference type="Proteomes" id="UP000694548"/>
    </source>
</evidence>
<dbReference type="GO" id="GO:0050568">
    <property type="term" value="F:protein-glutamine glutaminase activity"/>
    <property type="evidence" value="ECO:0007669"/>
    <property type="project" value="UniProtKB-EC"/>
</dbReference>
<dbReference type="SUPFAM" id="SSF81296">
    <property type="entry name" value="E set domains"/>
    <property type="match status" value="1"/>
</dbReference>
<dbReference type="PANTHER" id="PTHR11590:SF6">
    <property type="entry name" value="PROTEIN-GLUTAMINE GAMMA-GLUTAMYLTRANSFERASE 2"/>
    <property type="match status" value="1"/>
</dbReference>
<keyword evidence="15 42" id="KW-0479">Metal-binding</keyword>
<dbReference type="GO" id="GO:0003810">
    <property type="term" value="F:protein-glutamine gamma-glutamyltransferase activity"/>
    <property type="evidence" value="ECO:0007669"/>
    <property type="project" value="UniProtKB-EC"/>
</dbReference>
<dbReference type="GO" id="GO:0006508">
    <property type="term" value="P:proteolysis"/>
    <property type="evidence" value="ECO:0007669"/>
    <property type="project" value="UniProtKB-KW"/>
</dbReference>
<dbReference type="Gene3D" id="2.60.40.10">
    <property type="entry name" value="Immunoglobulins"/>
    <property type="match status" value="3"/>
</dbReference>
<evidence type="ECO:0000256" key="11">
    <source>
        <dbReference type="ARBA" id="ARBA00022525"/>
    </source>
</evidence>
<evidence type="ECO:0000313" key="46">
    <source>
        <dbReference type="Ensembl" id="ENSNFUP00015030903.1"/>
    </source>
</evidence>
<evidence type="ECO:0000256" key="23">
    <source>
        <dbReference type="ARBA" id="ARBA00023315"/>
    </source>
</evidence>
<dbReference type="InterPro" id="IPR036985">
    <property type="entry name" value="Transglutaminase-like_sf"/>
</dbReference>
<feature type="binding site" evidence="42">
    <location>
        <position position="496"/>
    </location>
    <ligand>
        <name>Ca(2+)</name>
        <dbReference type="ChEBI" id="CHEBI:29108"/>
    </ligand>
</feature>